<comment type="caution">
    <text evidence="2">The sequence shown here is derived from an EMBL/GenBank/DDBJ whole genome shotgun (WGS) entry which is preliminary data.</text>
</comment>
<name>A0A6L2LY49_TANCI</name>
<feature type="compositionally biased region" description="Basic and acidic residues" evidence="1">
    <location>
        <begin position="85"/>
        <end position="95"/>
    </location>
</feature>
<accession>A0A6L2LY49</accession>
<feature type="region of interest" description="Disordered" evidence="1">
    <location>
        <begin position="232"/>
        <end position="255"/>
    </location>
</feature>
<proteinExistence type="predicted"/>
<feature type="region of interest" description="Disordered" evidence="1">
    <location>
        <begin position="73"/>
        <end position="166"/>
    </location>
</feature>
<evidence type="ECO:0000313" key="2">
    <source>
        <dbReference type="EMBL" id="GEU66696.1"/>
    </source>
</evidence>
<protein>
    <submittedName>
        <fullName evidence="2">Uncharacterized protein</fullName>
    </submittedName>
</protein>
<evidence type="ECO:0000256" key="1">
    <source>
        <dbReference type="SAM" id="MobiDB-lite"/>
    </source>
</evidence>
<dbReference type="AlphaFoldDB" id="A0A6L2LY49"/>
<feature type="compositionally biased region" description="Basic and acidic residues" evidence="1">
    <location>
        <begin position="120"/>
        <end position="132"/>
    </location>
</feature>
<sequence length="398" mass="44054">MESHLVHDQHVSYRIWEEFVQSIQMFLTDRKNLANASCGNKKTTHLLIQNVRFTKLIIHHLKTKHTIHLRIGATKSPKATKVTKPKADKATKPVGDKAPMLTSTQPPKPKLAPTQPSKAVPEKKGKLVKETPNEPSPRKRSKGGLVGKIRKPRSPVKLVDEPSAEDVPGLARPVVIREPDSRRIQPLPDVQGKGKEKVVDEQAAHDLLTLLTPNNKSHLALTDSEMEYDNAASNIDTGDQDESQAGPNPGVQDEGQKMDEEFTTTAYPNVQDNLKLPFEDLVIPEEPASSTGTLFSLQNLKKELSFTDQFFMEKQQDEEPGTNTKVEVQSMVSVPIYQDTFLVPPMTTLVIDLTTSQLGSPLLTSITTTSMITTTTSLPPPPQQSITYPSFLKRIDAL</sequence>
<organism evidence="2">
    <name type="scientific">Tanacetum cinerariifolium</name>
    <name type="common">Dalmatian daisy</name>
    <name type="synonym">Chrysanthemum cinerariifolium</name>
    <dbReference type="NCBI Taxonomy" id="118510"/>
    <lineage>
        <taxon>Eukaryota</taxon>
        <taxon>Viridiplantae</taxon>
        <taxon>Streptophyta</taxon>
        <taxon>Embryophyta</taxon>
        <taxon>Tracheophyta</taxon>
        <taxon>Spermatophyta</taxon>
        <taxon>Magnoliopsida</taxon>
        <taxon>eudicotyledons</taxon>
        <taxon>Gunneridae</taxon>
        <taxon>Pentapetalae</taxon>
        <taxon>asterids</taxon>
        <taxon>campanulids</taxon>
        <taxon>Asterales</taxon>
        <taxon>Asteraceae</taxon>
        <taxon>Asteroideae</taxon>
        <taxon>Anthemideae</taxon>
        <taxon>Anthemidinae</taxon>
        <taxon>Tanacetum</taxon>
    </lineage>
</organism>
<dbReference type="EMBL" id="BKCJ010005428">
    <property type="protein sequence ID" value="GEU66696.1"/>
    <property type="molecule type" value="Genomic_DNA"/>
</dbReference>
<gene>
    <name evidence="2" type="ORF">Tci_038674</name>
</gene>
<feature type="compositionally biased region" description="Basic residues" evidence="1">
    <location>
        <begin position="138"/>
        <end position="154"/>
    </location>
</feature>
<reference evidence="2" key="1">
    <citation type="journal article" date="2019" name="Sci. Rep.">
        <title>Draft genome of Tanacetum cinerariifolium, the natural source of mosquito coil.</title>
        <authorList>
            <person name="Yamashiro T."/>
            <person name="Shiraishi A."/>
            <person name="Satake H."/>
            <person name="Nakayama K."/>
        </authorList>
    </citation>
    <scope>NUCLEOTIDE SEQUENCE</scope>
</reference>